<feature type="chain" id="PRO_5038408100" description="Protein kinase domain-containing protein" evidence="13">
    <location>
        <begin position="30"/>
        <end position="667"/>
    </location>
</feature>
<dbReference type="PROSITE" id="PS50011">
    <property type="entry name" value="PROTEIN_KINASE_DOM"/>
    <property type="match status" value="1"/>
</dbReference>
<name>A0A9D4Z5Y3_ADICA</name>
<keyword evidence="6" id="KW-0677">Repeat</keyword>
<feature type="domain" description="Protein kinase" evidence="14">
    <location>
        <begin position="357"/>
        <end position="630"/>
    </location>
</feature>
<dbReference type="Pfam" id="PF07714">
    <property type="entry name" value="PK_Tyr_Ser-Thr"/>
    <property type="match status" value="1"/>
</dbReference>
<dbReference type="CDD" id="cd14066">
    <property type="entry name" value="STKc_IRAK"/>
    <property type="match status" value="1"/>
</dbReference>
<evidence type="ECO:0000259" key="14">
    <source>
        <dbReference type="PROSITE" id="PS50011"/>
    </source>
</evidence>
<evidence type="ECO:0000256" key="4">
    <source>
        <dbReference type="ARBA" id="ARBA00022692"/>
    </source>
</evidence>
<dbReference type="InterPro" id="IPR013210">
    <property type="entry name" value="LRR_N_plant-typ"/>
</dbReference>
<feature type="region of interest" description="Disordered" evidence="11">
    <location>
        <begin position="628"/>
        <end position="667"/>
    </location>
</feature>
<dbReference type="Pfam" id="PF00560">
    <property type="entry name" value="LRR_1"/>
    <property type="match status" value="3"/>
</dbReference>
<dbReference type="GO" id="GO:0004672">
    <property type="term" value="F:protein kinase activity"/>
    <property type="evidence" value="ECO:0007669"/>
    <property type="project" value="InterPro"/>
</dbReference>
<dbReference type="FunFam" id="3.30.200.20:FF:000307">
    <property type="entry name" value="pollen receptor-like kinase 1"/>
    <property type="match status" value="1"/>
</dbReference>
<dbReference type="SUPFAM" id="SSF52058">
    <property type="entry name" value="L domain-like"/>
    <property type="match status" value="1"/>
</dbReference>
<dbReference type="InterPro" id="IPR001611">
    <property type="entry name" value="Leu-rich_rpt"/>
</dbReference>
<keyword evidence="7" id="KW-0547">Nucleotide-binding</keyword>
<evidence type="ECO:0000256" key="10">
    <source>
        <dbReference type="ARBA" id="ARBA00023136"/>
    </source>
</evidence>
<dbReference type="FunFam" id="1.10.510.10:FF:000095">
    <property type="entry name" value="protein STRUBBELIG-RECEPTOR FAMILY 8"/>
    <property type="match status" value="1"/>
</dbReference>
<keyword evidence="8" id="KW-0067">ATP-binding</keyword>
<dbReference type="Pfam" id="PF08263">
    <property type="entry name" value="LRRNT_2"/>
    <property type="match status" value="1"/>
</dbReference>
<dbReference type="GO" id="GO:0016020">
    <property type="term" value="C:membrane"/>
    <property type="evidence" value="ECO:0007669"/>
    <property type="project" value="UniProtKB-SubCell"/>
</dbReference>
<dbReference type="EMBL" id="JABFUD020000023">
    <property type="protein sequence ID" value="KAI5061762.1"/>
    <property type="molecule type" value="Genomic_DNA"/>
</dbReference>
<reference evidence="15" key="1">
    <citation type="submission" date="2021-01" db="EMBL/GenBank/DDBJ databases">
        <title>Adiantum capillus-veneris genome.</title>
        <authorList>
            <person name="Fang Y."/>
            <person name="Liao Q."/>
        </authorList>
    </citation>
    <scope>NUCLEOTIDE SEQUENCE</scope>
    <source>
        <strain evidence="15">H3</strain>
        <tissue evidence="15">Leaf</tissue>
    </source>
</reference>
<keyword evidence="9 12" id="KW-1133">Transmembrane helix</keyword>
<comment type="subcellular location">
    <subcellularLocation>
        <location evidence="1">Membrane</location>
    </subcellularLocation>
</comment>
<evidence type="ECO:0000256" key="2">
    <source>
        <dbReference type="ARBA" id="ARBA00022553"/>
    </source>
</evidence>
<dbReference type="SUPFAM" id="SSF56112">
    <property type="entry name" value="Protein kinase-like (PK-like)"/>
    <property type="match status" value="1"/>
</dbReference>
<evidence type="ECO:0000256" key="3">
    <source>
        <dbReference type="ARBA" id="ARBA00022614"/>
    </source>
</evidence>
<evidence type="ECO:0000256" key="12">
    <source>
        <dbReference type="SAM" id="Phobius"/>
    </source>
</evidence>
<organism evidence="15 16">
    <name type="scientific">Adiantum capillus-veneris</name>
    <name type="common">Maidenhair fern</name>
    <dbReference type="NCBI Taxonomy" id="13818"/>
    <lineage>
        <taxon>Eukaryota</taxon>
        <taxon>Viridiplantae</taxon>
        <taxon>Streptophyta</taxon>
        <taxon>Embryophyta</taxon>
        <taxon>Tracheophyta</taxon>
        <taxon>Polypodiopsida</taxon>
        <taxon>Polypodiidae</taxon>
        <taxon>Polypodiales</taxon>
        <taxon>Pteridineae</taxon>
        <taxon>Pteridaceae</taxon>
        <taxon>Vittarioideae</taxon>
        <taxon>Adiantum</taxon>
    </lineage>
</organism>
<dbReference type="InterPro" id="IPR000719">
    <property type="entry name" value="Prot_kinase_dom"/>
</dbReference>
<feature type="signal peptide" evidence="13">
    <location>
        <begin position="1"/>
        <end position="29"/>
    </location>
</feature>
<accession>A0A9D4Z5Y3</accession>
<dbReference type="Gene3D" id="1.10.510.10">
    <property type="entry name" value="Transferase(Phosphotransferase) domain 1"/>
    <property type="match status" value="1"/>
</dbReference>
<dbReference type="AlphaFoldDB" id="A0A9D4Z5Y3"/>
<dbReference type="Gene3D" id="3.30.200.20">
    <property type="entry name" value="Phosphorylase Kinase, domain 1"/>
    <property type="match status" value="1"/>
</dbReference>
<evidence type="ECO:0000256" key="7">
    <source>
        <dbReference type="ARBA" id="ARBA00022741"/>
    </source>
</evidence>
<sequence>MTRRSWAWPPRLATYWAALLLVLTASVRSADINSDQQALQAFLSGLEAATRVDWPANVSACAWQGVVCSSDQPVRVITLRLPAVGLFGQIATGTLGLLSELRILSLHSNKLSGPLPQDLSDCTQLRSLYLQDNELSGSLPPLSGVSPLVRLNLADNRFTGTIPSSYSALHRLGTLYLQNNLLSGSLPAFVSTFSHLAQLSVANNSLNGSITSALQQKFGESAFRGNSFCGAPLFDPCQSTAGPPPESPIANVPPSPVNSRSSLHLSTGYIAAITVGAVALVFFIVACCVVWCVRRRTWSAEGGQKATETVGAAGSTGKTTADESKEEYLSSAAEPEGSKLVFFEGSQYTFDLEDLLRASAEVLGKGSVGTAYKAVLEDGATVVVKRLKDVSVGRKEFEQHMEMLGKLRHRHLVPLRAYYYSKDEKLLLHDYMPLGSLSALLHGSKGSGKTPLDWDTRVRIATGAAKGIAFLHEQGGSRFTHGNVKSSNVLLSRNFDASMSDFALAPLFGSSPTASRIVGYRAPEVLETRKMTQKADVYSFGVVLLELLTGKAPTHTSSEEGIDLPRWVQSVVREEWTSEVFDVELMRYQNIEEEMVQTLQIAMACVASSPDQRPTMAQVVKMIEDVRAFETDDGNRQSSSDKSKESGGHTPQRATPTEPSTPSRITP</sequence>
<keyword evidence="3" id="KW-0433">Leucine-rich repeat</keyword>
<proteinExistence type="predicted"/>
<keyword evidence="4 12" id="KW-0812">Transmembrane</keyword>
<keyword evidence="10 12" id="KW-0472">Membrane</keyword>
<dbReference type="FunFam" id="3.80.10.10:FF:000234">
    <property type="entry name" value="Probable inactive receptor kinase RLK902"/>
    <property type="match status" value="1"/>
</dbReference>
<keyword evidence="5 13" id="KW-0732">Signal</keyword>
<dbReference type="OrthoDB" id="4062651at2759"/>
<evidence type="ECO:0000256" key="11">
    <source>
        <dbReference type="SAM" id="MobiDB-lite"/>
    </source>
</evidence>
<evidence type="ECO:0000313" key="15">
    <source>
        <dbReference type="EMBL" id="KAI5061762.1"/>
    </source>
</evidence>
<evidence type="ECO:0000256" key="13">
    <source>
        <dbReference type="SAM" id="SignalP"/>
    </source>
</evidence>
<evidence type="ECO:0000256" key="8">
    <source>
        <dbReference type="ARBA" id="ARBA00022840"/>
    </source>
</evidence>
<dbReference type="Proteomes" id="UP000886520">
    <property type="component" value="Chromosome 23"/>
</dbReference>
<dbReference type="GO" id="GO:0005524">
    <property type="term" value="F:ATP binding"/>
    <property type="evidence" value="ECO:0007669"/>
    <property type="project" value="UniProtKB-KW"/>
</dbReference>
<comment type="caution">
    <text evidence="15">The sequence shown here is derived from an EMBL/GenBank/DDBJ whole genome shotgun (WGS) entry which is preliminary data.</text>
</comment>
<feature type="compositionally biased region" description="Polar residues" evidence="11">
    <location>
        <begin position="652"/>
        <end position="667"/>
    </location>
</feature>
<dbReference type="InterPro" id="IPR001245">
    <property type="entry name" value="Ser-Thr/Tyr_kinase_cat_dom"/>
</dbReference>
<dbReference type="InterPro" id="IPR032675">
    <property type="entry name" value="LRR_dom_sf"/>
</dbReference>
<evidence type="ECO:0000256" key="5">
    <source>
        <dbReference type="ARBA" id="ARBA00022729"/>
    </source>
</evidence>
<dbReference type="InterPro" id="IPR050994">
    <property type="entry name" value="At_inactive_RLKs"/>
</dbReference>
<evidence type="ECO:0000256" key="6">
    <source>
        <dbReference type="ARBA" id="ARBA00022737"/>
    </source>
</evidence>
<gene>
    <name evidence="15" type="ORF">GOP47_0024267</name>
</gene>
<evidence type="ECO:0000256" key="9">
    <source>
        <dbReference type="ARBA" id="ARBA00022989"/>
    </source>
</evidence>
<feature type="transmembrane region" description="Helical" evidence="12">
    <location>
        <begin position="269"/>
        <end position="293"/>
    </location>
</feature>
<dbReference type="InterPro" id="IPR011009">
    <property type="entry name" value="Kinase-like_dom_sf"/>
</dbReference>
<evidence type="ECO:0000313" key="16">
    <source>
        <dbReference type="Proteomes" id="UP000886520"/>
    </source>
</evidence>
<keyword evidence="2" id="KW-0597">Phosphoprotein</keyword>
<dbReference type="Gene3D" id="3.80.10.10">
    <property type="entry name" value="Ribonuclease Inhibitor"/>
    <property type="match status" value="2"/>
</dbReference>
<evidence type="ECO:0000256" key="1">
    <source>
        <dbReference type="ARBA" id="ARBA00004370"/>
    </source>
</evidence>
<protein>
    <recommendedName>
        <fullName evidence="14">Protein kinase domain-containing protein</fullName>
    </recommendedName>
</protein>
<keyword evidence="16" id="KW-1185">Reference proteome</keyword>
<dbReference type="PANTHER" id="PTHR48010">
    <property type="entry name" value="OS05G0588300 PROTEIN"/>
    <property type="match status" value="1"/>
</dbReference>
<feature type="compositionally biased region" description="Basic and acidic residues" evidence="11">
    <location>
        <begin position="628"/>
        <end position="647"/>
    </location>
</feature>
<dbReference type="PANTHER" id="PTHR48010:SF76">
    <property type="entry name" value="INACTIVE RECEPTOR KINASE RLK902-RELATED"/>
    <property type="match status" value="1"/>
</dbReference>
<feature type="region of interest" description="Disordered" evidence="11">
    <location>
        <begin position="303"/>
        <end position="326"/>
    </location>
</feature>